<name>A0A1Q5PNJ8_9ACTO</name>
<dbReference type="STRING" id="1921764.BSR28_04265"/>
<organism evidence="6 7">
    <name type="scientific">Boudabousia liubingyangii</name>
    <dbReference type="NCBI Taxonomy" id="1921764"/>
    <lineage>
        <taxon>Bacteria</taxon>
        <taxon>Bacillati</taxon>
        <taxon>Actinomycetota</taxon>
        <taxon>Actinomycetes</taxon>
        <taxon>Actinomycetales</taxon>
        <taxon>Actinomycetaceae</taxon>
        <taxon>Boudabousia</taxon>
    </lineage>
</organism>
<dbReference type="OrthoDB" id="9802008at2"/>
<dbReference type="PROSITE" id="PS51176">
    <property type="entry name" value="PDH_ADH"/>
    <property type="match status" value="1"/>
</dbReference>
<dbReference type="PANTHER" id="PTHR21363">
    <property type="entry name" value="PREPHENATE DEHYDROGENASE"/>
    <property type="match status" value="1"/>
</dbReference>
<comment type="similarity">
    <text evidence="1">Belongs to the prephenate/arogenate dehydrogenase family.</text>
</comment>
<dbReference type="GO" id="GO:0070403">
    <property type="term" value="F:NAD+ binding"/>
    <property type="evidence" value="ECO:0007669"/>
    <property type="project" value="InterPro"/>
</dbReference>
<dbReference type="InterPro" id="IPR036291">
    <property type="entry name" value="NAD(P)-bd_dom_sf"/>
</dbReference>
<dbReference type="InterPro" id="IPR008927">
    <property type="entry name" value="6-PGluconate_DH-like_C_sf"/>
</dbReference>
<dbReference type="Proteomes" id="UP000186785">
    <property type="component" value="Unassembled WGS sequence"/>
</dbReference>
<dbReference type="Pfam" id="PF20463">
    <property type="entry name" value="PDH_C"/>
    <property type="match status" value="1"/>
</dbReference>
<evidence type="ECO:0000313" key="7">
    <source>
        <dbReference type="Proteomes" id="UP000186785"/>
    </source>
</evidence>
<sequence>MSTLGTKGPVLIIGTGLLGASLGLALRSGGIEVYLDDISPTSLLLARDLGAGQPRPQEAAFAPSLVIVATPPDIAGQVVLTALEEFPEAIVTDVASVKSSVAEVVKNGATEQQITRYVGSHPMAGRERSGTLSADVTLFTGRTWVVVPTDRSTAEAILSVRTLASDLGCYLVSMGAAEHDRAVALVSHVPQLVSSLLAARLAEAGDLDLELAGGGLRDTTRIAASEPRMWTAITMANAPQILPFMKEIRGDLDYLIGALGELSESESLSSTQATVTIGAGGAIAKVLHEGNEGVARIPGKHGGAPQSTVEIGVALTDRPGELSRLLQAVETAQVNIEDLRIEHAPGQALGLAWLVVAKTKAQYLMDYLEAAEWRLVAA</sequence>
<protein>
    <recommendedName>
        <fullName evidence="5">Prephenate/arogenate dehydrogenase domain-containing protein</fullName>
    </recommendedName>
</protein>
<evidence type="ECO:0000256" key="1">
    <source>
        <dbReference type="ARBA" id="ARBA00007964"/>
    </source>
</evidence>
<evidence type="ECO:0000256" key="3">
    <source>
        <dbReference type="ARBA" id="ARBA00023141"/>
    </source>
</evidence>
<dbReference type="InterPro" id="IPR046825">
    <property type="entry name" value="PDH_C"/>
</dbReference>
<comment type="pathway">
    <text evidence="4">Amino-acid biosynthesis.</text>
</comment>
<dbReference type="Gene3D" id="3.40.50.720">
    <property type="entry name" value="NAD(P)-binding Rossmann-like Domain"/>
    <property type="match status" value="1"/>
</dbReference>
<comment type="caution">
    <text evidence="6">The sequence shown here is derived from an EMBL/GenBank/DDBJ whole genome shotgun (WGS) entry which is preliminary data.</text>
</comment>
<keyword evidence="2" id="KW-0560">Oxidoreductase</keyword>
<dbReference type="Gene3D" id="1.10.3660.10">
    <property type="entry name" value="6-phosphogluconate dehydrogenase C-terminal like domain"/>
    <property type="match status" value="1"/>
</dbReference>
<feature type="domain" description="Prephenate/arogenate dehydrogenase" evidence="5">
    <location>
        <begin position="8"/>
        <end position="290"/>
    </location>
</feature>
<dbReference type="InterPro" id="IPR050812">
    <property type="entry name" value="Preph/Arog_dehydrog"/>
</dbReference>
<evidence type="ECO:0000256" key="2">
    <source>
        <dbReference type="ARBA" id="ARBA00023002"/>
    </source>
</evidence>
<dbReference type="Pfam" id="PF02153">
    <property type="entry name" value="PDH_N"/>
    <property type="match status" value="1"/>
</dbReference>
<proteinExistence type="inferred from homology"/>
<accession>A0A1Q5PNJ8</accession>
<keyword evidence="3" id="KW-0057">Aromatic amino acid biosynthesis</keyword>
<dbReference type="NCBIfam" id="NF005111">
    <property type="entry name" value="PRK06545.2-3"/>
    <property type="match status" value="1"/>
</dbReference>
<dbReference type="InterPro" id="IPR003099">
    <property type="entry name" value="Prephen_DH"/>
</dbReference>
<dbReference type="InterPro" id="IPR045865">
    <property type="entry name" value="ACT-like_dom_sf"/>
</dbReference>
<dbReference type="NCBIfam" id="NF005112">
    <property type="entry name" value="PRK06545.2-4"/>
    <property type="match status" value="1"/>
</dbReference>
<dbReference type="RefSeq" id="WP_073709122.1">
    <property type="nucleotide sequence ID" value="NZ_MQSV01000002.1"/>
</dbReference>
<dbReference type="PANTHER" id="PTHR21363:SF0">
    <property type="entry name" value="PREPHENATE DEHYDROGENASE [NADP(+)]"/>
    <property type="match status" value="1"/>
</dbReference>
<evidence type="ECO:0000313" key="6">
    <source>
        <dbReference type="EMBL" id="OKL49134.1"/>
    </source>
</evidence>
<dbReference type="EMBL" id="MQSV01000002">
    <property type="protein sequence ID" value="OKL49134.1"/>
    <property type="molecule type" value="Genomic_DNA"/>
</dbReference>
<reference evidence="6 7" key="1">
    <citation type="submission" date="2016-11" db="EMBL/GenBank/DDBJ databases">
        <title>Actinomyces gypaetusis sp. nov. isolated from the vulture Gypaetus barbatus in Qinghai Tibet Plateau China.</title>
        <authorList>
            <person name="Meng X."/>
        </authorList>
    </citation>
    <scope>NUCLEOTIDE SEQUENCE [LARGE SCALE GENOMIC DNA]</scope>
    <source>
        <strain evidence="6 7">VUL4_2</strain>
    </source>
</reference>
<dbReference type="SUPFAM" id="SSF51735">
    <property type="entry name" value="NAD(P)-binding Rossmann-fold domains"/>
    <property type="match status" value="1"/>
</dbReference>
<evidence type="ECO:0000256" key="4">
    <source>
        <dbReference type="ARBA" id="ARBA00029440"/>
    </source>
</evidence>
<dbReference type="SUPFAM" id="SSF55021">
    <property type="entry name" value="ACT-like"/>
    <property type="match status" value="1"/>
</dbReference>
<keyword evidence="7" id="KW-1185">Reference proteome</keyword>
<dbReference type="GO" id="GO:0008977">
    <property type="term" value="F:prephenate dehydrogenase (NAD+) activity"/>
    <property type="evidence" value="ECO:0007669"/>
    <property type="project" value="InterPro"/>
</dbReference>
<evidence type="ECO:0000259" key="5">
    <source>
        <dbReference type="PROSITE" id="PS51176"/>
    </source>
</evidence>
<keyword evidence="3" id="KW-0028">Amino-acid biosynthesis</keyword>
<dbReference type="SUPFAM" id="SSF48179">
    <property type="entry name" value="6-phosphogluconate dehydrogenase C-terminal domain-like"/>
    <property type="match status" value="1"/>
</dbReference>
<dbReference type="GO" id="GO:0006571">
    <property type="term" value="P:tyrosine biosynthetic process"/>
    <property type="evidence" value="ECO:0007669"/>
    <property type="project" value="InterPro"/>
</dbReference>
<dbReference type="InterPro" id="IPR046826">
    <property type="entry name" value="PDH_N"/>
</dbReference>
<dbReference type="GO" id="GO:0004665">
    <property type="term" value="F:prephenate dehydrogenase (NADP+) activity"/>
    <property type="evidence" value="ECO:0007669"/>
    <property type="project" value="InterPro"/>
</dbReference>
<gene>
    <name evidence="6" type="ORF">BSR29_04700</name>
</gene>
<dbReference type="AlphaFoldDB" id="A0A1Q5PNJ8"/>